<gene>
    <name evidence="2" type="ORF">MAM_02272</name>
</gene>
<feature type="region of interest" description="Disordered" evidence="1">
    <location>
        <begin position="1"/>
        <end position="77"/>
    </location>
</feature>
<feature type="region of interest" description="Disordered" evidence="1">
    <location>
        <begin position="170"/>
        <end position="319"/>
    </location>
</feature>
<protein>
    <submittedName>
        <fullName evidence="2">Uncharacterized protein</fullName>
    </submittedName>
</protein>
<feature type="compositionally biased region" description="Low complexity" evidence="1">
    <location>
        <begin position="282"/>
        <end position="305"/>
    </location>
</feature>
<dbReference type="Proteomes" id="UP000030816">
    <property type="component" value="Unassembled WGS sequence"/>
</dbReference>
<accession>A0A0B2X284</accession>
<proteinExistence type="predicted"/>
<sequence length="389" mass="42727">MRASSVYPDDGNTGESAGAERESVYEDDIRNSTCDGDIPDSREKSRPKRSSEARKANLRHVDSRTSGGFPVRRVPNSRYYSRTSTQYDSVYCTSPTDTAPTSPVHSRQLTYSIAEGYDTRPASRTAGKPEAYRSMANLNPFGSPPSTTAAFFHPVSHESILPAPLQLTRHSGSTATTRDSGSRFDATLSQRTSTTTTSSRSSRNSSRRSDKPTTSSCSAQRRTSTSTFEERYPPQTRGSRTSDAKQTDGWPSSARTSEVGTPISERKLSPRKIIRRDSLPIPEASGRAGARRAPAAGARPGDPSATTGEDVDGKCKKGQGRSVEDLKTVERFMRKFGGRRGTWIDDTGKFGQKIVPIPSGGKKEDFIRQVQCGKFVEPHNRGQRDWEWI</sequence>
<dbReference type="AlphaFoldDB" id="A0A0B2X284"/>
<dbReference type="OrthoDB" id="10648365at2759"/>
<dbReference type="EMBL" id="AZHE01000003">
    <property type="protein sequence ID" value="KHO00349.1"/>
    <property type="molecule type" value="Genomic_DNA"/>
</dbReference>
<dbReference type="RefSeq" id="XP_040681414.1">
    <property type="nucleotide sequence ID" value="XM_040821071.1"/>
</dbReference>
<feature type="compositionally biased region" description="Polar residues" evidence="1">
    <location>
        <begin position="170"/>
        <end position="179"/>
    </location>
</feature>
<evidence type="ECO:0000313" key="2">
    <source>
        <dbReference type="EMBL" id="KHO00349.1"/>
    </source>
</evidence>
<feature type="compositionally biased region" description="Basic and acidic residues" evidence="1">
    <location>
        <begin position="18"/>
        <end position="30"/>
    </location>
</feature>
<feature type="compositionally biased region" description="Polar residues" evidence="1">
    <location>
        <begin position="249"/>
        <end position="259"/>
    </location>
</feature>
<comment type="caution">
    <text evidence="2">The sequence shown here is derived from an EMBL/GenBank/DDBJ whole genome shotgun (WGS) entry which is preliminary data.</text>
</comment>
<evidence type="ECO:0000313" key="3">
    <source>
        <dbReference type="Proteomes" id="UP000030816"/>
    </source>
</evidence>
<reference evidence="2 3" key="1">
    <citation type="journal article" date="2014" name="Proc. Natl. Acad. Sci. U.S.A.">
        <title>Trajectory and genomic determinants of fungal-pathogen speciation and host adaptation.</title>
        <authorList>
            <person name="Hu X."/>
            <person name="Xiao G."/>
            <person name="Zheng P."/>
            <person name="Shang Y."/>
            <person name="Su Y."/>
            <person name="Zhang X."/>
            <person name="Liu X."/>
            <person name="Zhan S."/>
            <person name="St Leger R.J."/>
            <person name="Wang C."/>
        </authorList>
    </citation>
    <scope>NUCLEOTIDE SEQUENCE [LARGE SCALE GENOMIC DNA]</scope>
    <source>
        <strain evidence="2 3">ARSEF 1941</strain>
    </source>
</reference>
<feature type="compositionally biased region" description="Polar residues" evidence="1">
    <location>
        <begin position="212"/>
        <end position="227"/>
    </location>
</feature>
<feature type="compositionally biased region" description="Basic and acidic residues" evidence="1">
    <location>
        <begin position="39"/>
        <end position="63"/>
    </location>
</feature>
<feature type="compositionally biased region" description="Low complexity" evidence="1">
    <location>
        <begin position="189"/>
        <end position="204"/>
    </location>
</feature>
<keyword evidence="3" id="KW-1185">Reference proteome</keyword>
<evidence type="ECO:0000256" key="1">
    <source>
        <dbReference type="SAM" id="MobiDB-lite"/>
    </source>
</evidence>
<name>A0A0B2X284_METAS</name>
<organism evidence="2 3">
    <name type="scientific">Metarhizium album (strain ARSEF 1941)</name>
    <dbReference type="NCBI Taxonomy" id="1081103"/>
    <lineage>
        <taxon>Eukaryota</taxon>
        <taxon>Fungi</taxon>
        <taxon>Dikarya</taxon>
        <taxon>Ascomycota</taxon>
        <taxon>Pezizomycotina</taxon>
        <taxon>Sordariomycetes</taxon>
        <taxon>Hypocreomycetidae</taxon>
        <taxon>Hypocreales</taxon>
        <taxon>Clavicipitaceae</taxon>
        <taxon>Metarhizium</taxon>
    </lineage>
</organism>
<dbReference type="GeneID" id="63736727"/>
<dbReference type="HOGENOM" id="CLU_709956_0_0_1"/>